<proteinExistence type="predicted"/>
<reference evidence="3" key="3">
    <citation type="journal article" date="2018" name="BMC Genomics">
        <title>Whole genome sequencing and function prediction of 133 gut anaerobes isolated from chicken caecum in pure cultures.</title>
        <authorList>
            <person name="Medvecky M."/>
            <person name="Cejkova D."/>
            <person name="Polansky O."/>
            <person name="Karasova D."/>
            <person name="Kubasova T."/>
            <person name="Cizek A."/>
            <person name="Rychlik I."/>
        </authorList>
    </citation>
    <scope>NUCLEOTIDE SEQUENCE</scope>
    <source>
        <strain evidence="3">An175</strain>
    </source>
</reference>
<evidence type="ECO:0000313" key="2">
    <source>
        <dbReference type="EMBL" id="CUQ15320.1"/>
    </source>
</evidence>
<evidence type="ECO:0000259" key="1">
    <source>
        <dbReference type="Pfam" id="PF00403"/>
    </source>
</evidence>
<name>A0A174U6Q1_9FIRM</name>
<dbReference type="InterPro" id="IPR036163">
    <property type="entry name" value="HMA_dom_sf"/>
</dbReference>
<dbReference type="AlphaFoldDB" id="A0A174U6Q1"/>
<dbReference type="Gene3D" id="3.30.70.100">
    <property type="match status" value="1"/>
</dbReference>
<evidence type="ECO:0000313" key="4">
    <source>
        <dbReference type="Proteomes" id="UP000095765"/>
    </source>
</evidence>
<reference evidence="5" key="2">
    <citation type="submission" date="2017-04" db="EMBL/GenBank/DDBJ databases">
        <title>Function of individual gut microbiota members based on whole genome sequencing of pure cultures obtained from chicken caecum.</title>
        <authorList>
            <person name="Medvecky M."/>
            <person name="Cejkova D."/>
            <person name="Polansky O."/>
            <person name="Karasova D."/>
            <person name="Kubasova T."/>
            <person name="Cizek A."/>
            <person name="Rychlik I."/>
        </authorList>
    </citation>
    <scope>NUCLEOTIDE SEQUENCE [LARGE SCALE GENOMIC DNA]</scope>
    <source>
        <strain evidence="5">An175</strain>
    </source>
</reference>
<evidence type="ECO:0000313" key="5">
    <source>
        <dbReference type="Proteomes" id="UP000196386"/>
    </source>
</evidence>
<organism evidence="2 4">
    <name type="scientific">Anaerotruncus colihominis</name>
    <dbReference type="NCBI Taxonomy" id="169435"/>
    <lineage>
        <taxon>Bacteria</taxon>
        <taxon>Bacillati</taxon>
        <taxon>Bacillota</taxon>
        <taxon>Clostridia</taxon>
        <taxon>Eubacteriales</taxon>
        <taxon>Oscillospiraceae</taxon>
        <taxon>Anaerotruncus</taxon>
    </lineage>
</organism>
<feature type="domain" description="HMA" evidence="1">
    <location>
        <begin position="20"/>
        <end position="68"/>
    </location>
</feature>
<dbReference type="Proteomes" id="UP000095765">
    <property type="component" value="Unassembled WGS sequence"/>
</dbReference>
<dbReference type="CDD" id="cd00371">
    <property type="entry name" value="HMA"/>
    <property type="match status" value="1"/>
</dbReference>
<dbReference type="OrthoDB" id="1855553at2"/>
<gene>
    <name evidence="3" type="ORF">B5F11_16925</name>
    <name evidence="2" type="ORF">ERS852551_03341</name>
</gene>
<dbReference type="GO" id="GO:0046872">
    <property type="term" value="F:metal ion binding"/>
    <property type="evidence" value="ECO:0007669"/>
    <property type="project" value="InterPro"/>
</dbReference>
<dbReference type="GeneID" id="72462733"/>
<dbReference type="SUPFAM" id="SSF55008">
    <property type="entry name" value="HMA, heavy metal-associated domain"/>
    <property type="match status" value="1"/>
</dbReference>
<dbReference type="EMBL" id="NFKP01000028">
    <property type="protein sequence ID" value="OUP67676.1"/>
    <property type="molecule type" value="Genomic_DNA"/>
</dbReference>
<dbReference type="InterPro" id="IPR006121">
    <property type="entry name" value="HMA_dom"/>
</dbReference>
<protein>
    <submittedName>
        <fullName evidence="2">Copper ion binding protein</fullName>
    </submittedName>
    <submittedName>
        <fullName evidence="3">Heavy metal-associated domain protein</fullName>
    </submittedName>
</protein>
<dbReference type="RefSeq" id="WP_006874073.1">
    <property type="nucleotide sequence ID" value="NZ_CABIWA010000008.1"/>
</dbReference>
<evidence type="ECO:0000313" key="3">
    <source>
        <dbReference type="EMBL" id="OUP67676.1"/>
    </source>
</evidence>
<dbReference type="Pfam" id="PF00403">
    <property type="entry name" value="HMA"/>
    <property type="match status" value="1"/>
</dbReference>
<accession>A0A174U6Q1</accession>
<sequence>MSRESAYFIVRNLDGKHDLKELKQELDTLRGVSSVSVNTQNHLVSVDYDSSGVTYDRIEHRLNRLGYEIAADASNIQTQ</sequence>
<dbReference type="Proteomes" id="UP000196386">
    <property type="component" value="Unassembled WGS sequence"/>
</dbReference>
<dbReference type="EMBL" id="CZBE01000030">
    <property type="protein sequence ID" value="CUQ15320.1"/>
    <property type="molecule type" value="Genomic_DNA"/>
</dbReference>
<reference evidence="2 4" key="1">
    <citation type="submission" date="2015-09" db="EMBL/GenBank/DDBJ databases">
        <authorList>
            <consortium name="Pathogen Informatics"/>
        </authorList>
    </citation>
    <scope>NUCLEOTIDE SEQUENCE [LARGE SCALE GENOMIC DNA]</scope>
    <source>
        <strain evidence="2 4">2789STDY5834939</strain>
    </source>
</reference>